<dbReference type="Proteomes" id="UP000265926">
    <property type="component" value="Unassembled WGS sequence"/>
</dbReference>
<accession>A0A399T789</accession>
<proteinExistence type="inferred from homology"/>
<dbReference type="PANTHER" id="PTHR47053">
    <property type="entry name" value="MUREIN DD-ENDOPEPTIDASE MEPH-RELATED"/>
    <property type="match status" value="1"/>
</dbReference>
<keyword evidence="2" id="KW-0645">Protease</keyword>
<keyword evidence="4" id="KW-0788">Thiol protease</keyword>
<dbReference type="Pfam" id="PF00877">
    <property type="entry name" value="NLPC_P60"/>
    <property type="match status" value="1"/>
</dbReference>
<reference evidence="7 8" key="1">
    <citation type="submission" date="2018-08" db="EMBL/GenBank/DDBJ databases">
        <title>Pallidiluteibacterium maritimus gen. nov., sp. nov., isolated from coastal sediment.</title>
        <authorList>
            <person name="Zhou L.Y."/>
        </authorList>
    </citation>
    <scope>NUCLEOTIDE SEQUENCE [LARGE SCALE GENOMIC DNA]</scope>
    <source>
        <strain evidence="7 8">XSD2</strain>
    </source>
</reference>
<dbReference type="GO" id="GO:0008234">
    <property type="term" value="F:cysteine-type peptidase activity"/>
    <property type="evidence" value="ECO:0007669"/>
    <property type="project" value="UniProtKB-KW"/>
</dbReference>
<dbReference type="InterPro" id="IPR041382">
    <property type="entry name" value="SH3_16"/>
</dbReference>
<protein>
    <submittedName>
        <fullName evidence="7">Uncharacterized protein</fullName>
    </submittedName>
</protein>
<keyword evidence="8" id="KW-1185">Reference proteome</keyword>
<dbReference type="PANTHER" id="PTHR47053:SF1">
    <property type="entry name" value="MUREIN DD-ENDOPEPTIDASE MEPH-RELATED"/>
    <property type="match status" value="1"/>
</dbReference>
<evidence type="ECO:0000313" key="7">
    <source>
        <dbReference type="EMBL" id="RIJ50702.1"/>
    </source>
</evidence>
<dbReference type="EMBL" id="QWGR01000001">
    <property type="protein sequence ID" value="RIJ50702.1"/>
    <property type="molecule type" value="Genomic_DNA"/>
</dbReference>
<dbReference type="Pfam" id="PF18348">
    <property type="entry name" value="SH3_16"/>
    <property type="match status" value="1"/>
</dbReference>
<dbReference type="InterPro" id="IPR038765">
    <property type="entry name" value="Papain-like_cys_pep_sf"/>
</dbReference>
<dbReference type="PROSITE" id="PS51781">
    <property type="entry name" value="SH3B"/>
    <property type="match status" value="1"/>
</dbReference>
<dbReference type="InterPro" id="IPR003646">
    <property type="entry name" value="SH3-like_bac-type"/>
</dbReference>
<evidence type="ECO:0000259" key="6">
    <source>
        <dbReference type="PROSITE" id="PS51935"/>
    </source>
</evidence>
<gene>
    <name evidence="7" type="ORF">D1614_01880</name>
</gene>
<feature type="domain" description="SH3b" evidence="5">
    <location>
        <begin position="1"/>
        <end position="65"/>
    </location>
</feature>
<dbReference type="GO" id="GO:0006508">
    <property type="term" value="P:proteolysis"/>
    <property type="evidence" value="ECO:0007669"/>
    <property type="project" value="UniProtKB-KW"/>
</dbReference>
<evidence type="ECO:0000256" key="1">
    <source>
        <dbReference type="ARBA" id="ARBA00007074"/>
    </source>
</evidence>
<comment type="similarity">
    <text evidence="1">Belongs to the peptidase C40 family.</text>
</comment>
<evidence type="ECO:0000256" key="2">
    <source>
        <dbReference type="ARBA" id="ARBA00022670"/>
    </source>
</evidence>
<feature type="domain" description="NlpC/P60" evidence="6">
    <location>
        <begin position="132"/>
        <end position="256"/>
    </location>
</feature>
<keyword evidence="3" id="KW-0378">Hydrolase</keyword>
<name>A0A399T789_9BACT</name>
<evidence type="ECO:0000259" key="5">
    <source>
        <dbReference type="PROSITE" id="PS51781"/>
    </source>
</evidence>
<dbReference type="InterPro" id="IPR000064">
    <property type="entry name" value="NLP_P60_dom"/>
</dbReference>
<dbReference type="Gene3D" id="3.90.1720.10">
    <property type="entry name" value="endopeptidase domain like (from Nostoc punctiforme)"/>
    <property type="match status" value="1"/>
</dbReference>
<dbReference type="RefSeq" id="WP_119436170.1">
    <property type="nucleotide sequence ID" value="NZ_QWGR01000001.1"/>
</dbReference>
<organism evidence="7 8">
    <name type="scientific">Maribellus luteus</name>
    <dbReference type="NCBI Taxonomy" id="2305463"/>
    <lineage>
        <taxon>Bacteria</taxon>
        <taxon>Pseudomonadati</taxon>
        <taxon>Bacteroidota</taxon>
        <taxon>Bacteroidia</taxon>
        <taxon>Marinilabiliales</taxon>
        <taxon>Prolixibacteraceae</taxon>
        <taxon>Maribellus</taxon>
    </lineage>
</organism>
<dbReference type="OrthoDB" id="9813368at2"/>
<evidence type="ECO:0000313" key="8">
    <source>
        <dbReference type="Proteomes" id="UP000265926"/>
    </source>
</evidence>
<evidence type="ECO:0000256" key="3">
    <source>
        <dbReference type="ARBA" id="ARBA00022801"/>
    </source>
</evidence>
<comment type="caution">
    <text evidence="7">The sequence shown here is derived from an EMBL/GenBank/DDBJ whole genome shotgun (WGS) entry which is preliminary data.</text>
</comment>
<dbReference type="Gene3D" id="2.30.30.40">
    <property type="entry name" value="SH3 Domains"/>
    <property type="match status" value="1"/>
</dbReference>
<dbReference type="PROSITE" id="PS51935">
    <property type="entry name" value="NLPC_P60"/>
    <property type="match status" value="1"/>
</dbReference>
<dbReference type="InterPro" id="IPR051202">
    <property type="entry name" value="Peptidase_C40"/>
</dbReference>
<sequence>MTHGISNLSIIPVRREPSEKSEMVTQILFGEHFEMREQMVGWTNVKLAYDGYEGWVDTKMITPINARTLSKIENSASAITSDIITIVPVNDEQNLMLVAGSTLPVWRPYLKQFSVTRDTYLATGDVLYGDIKDPREVVIQQSLKYFNAPYLWGGRTPFGVDCSGLTQVIYKMIGIQLPRDASEQVKIGTALSFVDEAEPGDLAFFDDDEGNIVHVGIIWKRNKIIHASGQVRIDNVDQFGIFNIDTKRYTHKMRVMKKIIKQNGTD</sequence>
<evidence type="ECO:0000256" key="4">
    <source>
        <dbReference type="ARBA" id="ARBA00022807"/>
    </source>
</evidence>
<dbReference type="AlphaFoldDB" id="A0A399T789"/>
<dbReference type="SUPFAM" id="SSF54001">
    <property type="entry name" value="Cysteine proteinases"/>
    <property type="match status" value="1"/>
</dbReference>